<dbReference type="FunFam" id="2.60.40.10:FF:000023">
    <property type="entry name" value="receptor-type tyrosine-protein phosphatase delta isoform X2"/>
    <property type="match status" value="1"/>
</dbReference>
<dbReference type="CDD" id="cd00096">
    <property type="entry name" value="Ig"/>
    <property type="match status" value="1"/>
</dbReference>
<dbReference type="SMART" id="SM00409">
    <property type="entry name" value="IG"/>
    <property type="match status" value="3"/>
</dbReference>
<dbReference type="PROSITE" id="PS50056">
    <property type="entry name" value="TYR_PHOSPHATASE_2"/>
    <property type="match status" value="2"/>
</dbReference>
<evidence type="ECO:0000313" key="23">
    <source>
        <dbReference type="Proteomes" id="UP000596742"/>
    </source>
</evidence>
<keyword evidence="6" id="KW-0677">Repeat</keyword>
<feature type="domain" description="Fibronectin type-III" evidence="21">
    <location>
        <begin position="929"/>
        <end position="1033"/>
    </location>
</feature>
<dbReference type="PROSITE" id="PS00383">
    <property type="entry name" value="TYR_PHOSPHATASE_1"/>
    <property type="match status" value="2"/>
</dbReference>
<dbReference type="InterPro" id="IPR050713">
    <property type="entry name" value="RTP_Phos/Ushers"/>
</dbReference>
<name>A0A8B6HHI8_MYTGA</name>
<keyword evidence="5 17" id="KW-0732">Signal</keyword>
<feature type="transmembrane region" description="Helical" evidence="16">
    <location>
        <begin position="1201"/>
        <end position="1227"/>
    </location>
</feature>
<dbReference type="InterPro" id="IPR000242">
    <property type="entry name" value="PTP_cat"/>
</dbReference>
<evidence type="ECO:0000256" key="1">
    <source>
        <dbReference type="ARBA" id="ARBA00004479"/>
    </source>
</evidence>
<feature type="domain" description="Fibronectin type-III" evidence="21">
    <location>
        <begin position="632"/>
        <end position="732"/>
    </location>
</feature>
<dbReference type="FunFam" id="2.60.40.10:FF:000028">
    <property type="entry name" value="Neuronal cell adhesion molecule"/>
    <property type="match status" value="1"/>
</dbReference>
<dbReference type="PROSITE" id="PS50853">
    <property type="entry name" value="FN3"/>
    <property type="match status" value="7"/>
</dbReference>
<dbReference type="Pfam" id="PF07679">
    <property type="entry name" value="I-set"/>
    <property type="match status" value="1"/>
</dbReference>
<dbReference type="FunFam" id="2.60.40.10:FF:000036">
    <property type="entry name" value="receptor-type tyrosine-protein phosphatase delta isoform X1"/>
    <property type="match status" value="1"/>
</dbReference>
<dbReference type="CDD" id="cd00063">
    <property type="entry name" value="FN3"/>
    <property type="match status" value="7"/>
</dbReference>
<dbReference type="InterPro" id="IPR016130">
    <property type="entry name" value="Tyr_Pase_AS"/>
</dbReference>
<dbReference type="SMART" id="SM00060">
    <property type="entry name" value="FN3"/>
    <property type="match status" value="7"/>
</dbReference>
<protein>
    <recommendedName>
        <fullName evidence="3">protein-tyrosine-phosphatase</fullName>
        <ecNumber evidence="3">3.1.3.48</ecNumber>
    </recommendedName>
</protein>
<dbReference type="InterPro" id="IPR013783">
    <property type="entry name" value="Ig-like_fold"/>
</dbReference>
<dbReference type="PROSITE" id="PS50835">
    <property type="entry name" value="IG_LIKE"/>
    <property type="match status" value="3"/>
</dbReference>
<keyword evidence="14" id="KW-0393">Immunoglobulin domain</keyword>
<dbReference type="FunFam" id="3.90.190.10:FF:000002">
    <property type="entry name" value="receptor-type tyrosine-protein phosphatase delta isoform X2"/>
    <property type="match status" value="1"/>
</dbReference>
<comment type="similarity">
    <text evidence="2">Belongs to the protein-tyrosine phosphatase family. Receptor class 2A subfamily.</text>
</comment>
<evidence type="ECO:0000256" key="10">
    <source>
        <dbReference type="ARBA" id="ARBA00023136"/>
    </source>
</evidence>
<keyword evidence="8" id="KW-0904">Protein phosphatase</keyword>
<feature type="domain" description="Tyrosine specific protein phosphatases" evidence="19">
    <location>
        <begin position="1760"/>
        <end position="1833"/>
    </location>
</feature>
<dbReference type="Gene3D" id="3.90.190.10">
    <property type="entry name" value="Protein tyrosine phosphatase superfamily"/>
    <property type="match status" value="2"/>
</dbReference>
<feature type="domain" description="Ig-like" evidence="20">
    <location>
        <begin position="143"/>
        <end position="229"/>
    </location>
</feature>
<keyword evidence="11" id="KW-1015">Disulfide bond</keyword>
<dbReference type="PANTHER" id="PTHR46957:SF6">
    <property type="entry name" value="PROTEIN-TYROSINE-PHOSPHATASE"/>
    <property type="match status" value="1"/>
</dbReference>
<evidence type="ECO:0000259" key="18">
    <source>
        <dbReference type="PROSITE" id="PS50055"/>
    </source>
</evidence>
<dbReference type="SMART" id="SM00194">
    <property type="entry name" value="PTPc"/>
    <property type="match status" value="2"/>
</dbReference>
<evidence type="ECO:0000256" key="11">
    <source>
        <dbReference type="ARBA" id="ARBA00023157"/>
    </source>
</evidence>
<feature type="domain" description="Tyrosine-protein phosphatase" evidence="18">
    <location>
        <begin position="1296"/>
        <end position="1551"/>
    </location>
</feature>
<evidence type="ECO:0000256" key="5">
    <source>
        <dbReference type="ARBA" id="ARBA00022729"/>
    </source>
</evidence>
<dbReference type="GO" id="GO:0016020">
    <property type="term" value="C:membrane"/>
    <property type="evidence" value="ECO:0007669"/>
    <property type="project" value="UniProtKB-SubCell"/>
</dbReference>
<evidence type="ECO:0000256" key="7">
    <source>
        <dbReference type="ARBA" id="ARBA00022801"/>
    </source>
</evidence>
<feature type="domain" description="Fibronectin type-III" evidence="21">
    <location>
        <begin position="332"/>
        <end position="430"/>
    </location>
</feature>
<dbReference type="InterPro" id="IPR003961">
    <property type="entry name" value="FN3_dom"/>
</dbReference>
<keyword evidence="4 16" id="KW-0812">Transmembrane</keyword>
<evidence type="ECO:0000256" key="12">
    <source>
        <dbReference type="ARBA" id="ARBA00023170"/>
    </source>
</evidence>
<dbReference type="InterPro" id="IPR036179">
    <property type="entry name" value="Ig-like_dom_sf"/>
</dbReference>
<dbReference type="InterPro" id="IPR003595">
    <property type="entry name" value="Tyr_Pase_cat"/>
</dbReference>
<evidence type="ECO:0000313" key="22">
    <source>
        <dbReference type="EMBL" id="VDI79184.1"/>
    </source>
</evidence>
<dbReference type="Pfam" id="PF13927">
    <property type="entry name" value="Ig_3"/>
    <property type="match status" value="2"/>
</dbReference>
<evidence type="ECO:0000259" key="21">
    <source>
        <dbReference type="PROSITE" id="PS50853"/>
    </source>
</evidence>
<keyword evidence="23" id="KW-1185">Reference proteome</keyword>
<dbReference type="InterPro" id="IPR013098">
    <property type="entry name" value="Ig_I-set"/>
</dbReference>
<dbReference type="InterPro" id="IPR000387">
    <property type="entry name" value="Tyr_Pase_dom"/>
</dbReference>
<evidence type="ECO:0000256" key="16">
    <source>
        <dbReference type="SAM" id="Phobius"/>
    </source>
</evidence>
<dbReference type="SMART" id="SM00404">
    <property type="entry name" value="PTPc_motif"/>
    <property type="match status" value="2"/>
</dbReference>
<dbReference type="InterPro" id="IPR003598">
    <property type="entry name" value="Ig_sub2"/>
</dbReference>
<keyword evidence="7 22" id="KW-0378">Hydrolase</keyword>
<evidence type="ECO:0000256" key="15">
    <source>
        <dbReference type="ARBA" id="ARBA00051722"/>
    </source>
</evidence>
<evidence type="ECO:0000256" key="8">
    <source>
        <dbReference type="ARBA" id="ARBA00022912"/>
    </source>
</evidence>
<feature type="chain" id="PRO_5032952467" description="protein-tyrosine-phosphatase" evidence="17">
    <location>
        <begin position="20"/>
        <end position="1851"/>
    </location>
</feature>
<feature type="domain" description="Ig-like" evidence="20">
    <location>
        <begin position="243"/>
        <end position="327"/>
    </location>
</feature>
<evidence type="ECO:0000256" key="4">
    <source>
        <dbReference type="ARBA" id="ARBA00022692"/>
    </source>
</evidence>
<feature type="domain" description="Fibronectin type-III" evidence="21">
    <location>
        <begin position="434"/>
        <end position="525"/>
    </location>
</feature>
<evidence type="ECO:0000256" key="13">
    <source>
        <dbReference type="ARBA" id="ARBA00023180"/>
    </source>
</evidence>
<evidence type="ECO:0000256" key="6">
    <source>
        <dbReference type="ARBA" id="ARBA00022737"/>
    </source>
</evidence>
<dbReference type="OrthoDB" id="10253954at2759"/>
<dbReference type="Gene3D" id="2.60.40.10">
    <property type="entry name" value="Immunoglobulins"/>
    <property type="match status" value="10"/>
</dbReference>
<keyword evidence="10 16" id="KW-0472">Membrane</keyword>
<dbReference type="SMART" id="SM00408">
    <property type="entry name" value="IGc2"/>
    <property type="match status" value="3"/>
</dbReference>
<dbReference type="Pfam" id="PF00041">
    <property type="entry name" value="fn3"/>
    <property type="match status" value="7"/>
</dbReference>
<dbReference type="InterPro" id="IPR007110">
    <property type="entry name" value="Ig-like_dom"/>
</dbReference>
<dbReference type="CDD" id="cd12087">
    <property type="entry name" value="TM_EGFR-like"/>
    <property type="match status" value="1"/>
</dbReference>
<dbReference type="InterPro" id="IPR029021">
    <property type="entry name" value="Prot-tyrosine_phosphatase-like"/>
</dbReference>
<evidence type="ECO:0000256" key="9">
    <source>
        <dbReference type="ARBA" id="ARBA00022989"/>
    </source>
</evidence>
<feature type="domain" description="Fibronectin type-III" evidence="21">
    <location>
        <begin position="530"/>
        <end position="628"/>
    </location>
</feature>
<feature type="domain" description="Fibronectin type-III" evidence="21">
    <location>
        <begin position="833"/>
        <end position="925"/>
    </location>
</feature>
<evidence type="ECO:0000259" key="20">
    <source>
        <dbReference type="PROSITE" id="PS50835"/>
    </source>
</evidence>
<feature type="domain" description="Fibronectin type-III" evidence="21">
    <location>
        <begin position="736"/>
        <end position="832"/>
    </location>
</feature>
<evidence type="ECO:0000256" key="2">
    <source>
        <dbReference type="ARBA" id="ARBA00010504"/>
    </source>
</evidence>
<evidence type="ECO:0000259" key="19">
    <source>
        <dbReference type="PROSITE" id="PS50056"/>
    </source>
</evidence>
<reference evidence="22" key="1">
    <citation type="submission" date="2018-11" db="EMBL/GenBank/DDBJ databases">
        <authorList>
            <person name="Alioto T."/>
            <person name="Alioto T."/>
        </authorList>
    </citation>
    <scope>NUCLEOTIDE SEQUENCE</scope>
</reference>
<dbReference type="InterPro" id="IPR036116">
    <property type="entry name" value="FN3_sf"/>
</dbReference>
<dbReference type="PRINTS" id="PR00700">
    <property type="entry name" value="PRTYPHPHTASE"/>
</dbReference>
<keyword evidence="9 16" id="KW-1133">Transmembrane helix</keyword>
<organism evidence="22 23">
    <name type="scientific">Mytilus galloprovincialis</name>
    <name type="common">Mediterranean mussel</name>
    <dbReference type="NCBI Taxonomy" id="29158"/>
    <lineage>
        <taxon>Eukaryota</taxon>
        <taxon>Metazoa</taxon>
        <taxon>Spiralia</taxon>
        <taxon>Lophotrochozoa</taxon>
        <taxon>Mollusca</taxon>
        <taxon>Bivalvia</taxon>
        <taxon>Autobranchia</taxon>
        <taxon>Pteriomorphia</taxon>
        <taxon>Mytilida</taxon>
        <taxon>Mytiloidea</taxon>
        <taxon>Mytilidae</taxon>
        <taxon>Mytilinae</taxon>
        <taxon>Mytilus</taxon>
    </lineage>
</organism>
<proteinExistence type="inferred from homology"/>
<dbReference type="FunFam" id="3.90.190.10:FF:000001">
    <property type="entry name" value="Receptor-type tyrosine-protein phosphatase F isoform A"/>
    <property type="match status" value="1"/>
</dbReference>
<keyword evidence="12 22" id="KW-0675">Receptor</keyword>
<dbReference type="SUPFAM" id="SSF52799">
    <property type="entry name" value="(Phosphotyrosine protein) phosphatases II"/>
    <property type="match status" value="2"/>
</dbReference>
<evidence type="ECO:0000256" key="14">
    <source>
        <dbReference type="ARBA" id="ARBA00023319"/>
    </source>
</evidence>
<dbReference type="EMBL" id="UYJE01010039">
    <property type="protein sequence ID" value="VDI79184.1"/>
    <property type="molecule type" value="Genomic_DNA"/>
</dbReference>
<keyword evidence="13" id="KW-0325">Glycoprotein</keyword>
<comment type="catalytic activity">
    <reaction evidence="15">
        <text>O-phospho-L-tyrosyl-[protein] + H2O = L-tyrosyl-[protein] + phosphate</text>
        <dbReference type="Rhea" id="RHEA:10684"/>
        <dbReference type="Rhea" id="RHEA-COMP:10136"/>
        <dbReference type="Rhea" id="RHEA-COMP:20101"/>
        <dbReference type="ChEBI" id="CHEBI:15377"/>
        <dbReference type="ChEBI" id="CHEBI:43474"/>
        <dbReference type="ChEBI" id="CHEBI:46858"/>
        <dbReference type="ChEBI" id="CHEBI:61978"/>
        <dbReference type="EC" id="3.1.3.48"/>
    </reaction>
</comment>
<feature type="domain" description="Ig-like" evidence="20">
    <location>
        <begin position="37"/>
        <end position="129"/>
    </location>
</feature>
<dbReference type="SUPFAM" id="SSF49265">
    <property type="entry name" value="Fibronectin type III"/>
    <property type="match status" value="4"/>
</dbReference>
<feature type="signal peptide" evidence="17">
    <location>
        <begin position="1"/>
        <end position="19"/>
    </location>
</feature>
<feature type="domain" description="Tyrosine specific protein phosphatases" evidence="19">
    <location>
        <begin position="1471"/>
        <end position="1542"/>
    </location>
</feature>
<dbReference type="FunFam" id="2.60.40.10:FF:000093">
    <property type="entry name" value="Down syndrome cell adhesion molecule, isoform B"/>
    <property type="match status" value="1"/>
</dbReference>
<gene>
    <name evidence="22" type="ORF">MGAL_10B075682</name>
</gene>
<feature type="domain" description="Tyrosine-protein phosphatase" evidence="18">
    <location>
        <begin position="1583"/>
        <end position="1842"/>
    </location>
</feature>
<accession>A0A8B6HHI8</accession>
<dbReference type="CDD" id="cd14553">
    <property type="entry name" value="R-PTPc-LAR-1"/>
    <property type="match status" value="1"/>
</dbReference>
<evidence type="ECO:0000256" key="17">
    <source>
        <dbReference type="SAM" id="SignalP"/>
    </source>
</evidence>
<comment type="caution">
    <text evidence="22">The sequence shown here is derived from an EMBL/GenBank/DDBJ whole genome shotgun (WGS) entry which is preliminary data.</text>
</comment>
<dbReference type="Proteomes" id="UP000596742">
    <property type="component" value="Unassembled WGS sequence"/>
</dbReference>
<evidence type="ECO:0000256" key="3">
    <source>
        <dbReference type="ARBA" id="ARBA00013064"/>
    </source>
</evidence>
<dbReference type="PROSITE" id="PS50055">
    <property type="entry name" value="TYR_PHOSPHATASE_PTP"/>
    <property type="match status" value="2"/>
</dbReference>
<sequence length="1851" mass="209755">MWFLLIVATVLMASDQSIAAEGNFKEFRYLANLFTEPAITLFLRNMSVAEEQTISFVCKASGSPMPKFTWYRDNKRIKAVNRQRYEIKPMPHGSVLRIEPVKARRDSGKFTCEAENDYGDKVQTSAFLHVYPVDQKDIPQGYPRITVNPKLKSIEKGRNAIMKCEAEAPGIYNQEPIQIEWFKDKIPVDLTDPRLTKVDPGYLQIHNSMESDHGRYECVASNSKGVAYSFAAMLYVKVRRVPPHFTMPPKNVEISPYTNVNLTCVAVGSPMPKVKFRAGPIELTPEDEEHIGTNTLVLINVTESKNYTCVASSELGNIEHVVQVKVKAPGTPPKNVRAVALSPLTVLVKWDEPAKPNGIIKGYKIFYTLEPDLPITLWTTLDVPLPQANQRQATITELKPNKTYSLCVLAYSTLGEGPISDLEQVMTKPGVPGQPRNLHANEKGPNRIEVIWSPPDDYQHVQSYVLYYNDSTARQAAHVVIQPPTNNYLLEELIPDTIYHIQVSATSMTGEGPKSTIIQMKTPQFVPSAAPQAVTGQPVSKNSIKVTWKPPPVEKHNGEIEGYRIYFRKNDSDLTDEDATTVKVGKDARMLMLGELNIWTDYMIWVLSFTSVGDGPPSPTIIVRTQEDVPGEPKSVKVDVVNSTCLFVEWKPPVSRRRNGIIRGYYVYFIPLDDNDNPKGQEKYYDTKDGSIVEAVITELDPNTFYRITVAGYTRKGDGERSEERKIKTSGPVPSEPRNFDVELVNAENPSVSLTWQKPAHVPGTLKHFKVSWGRKGELIYTKTLSYSRYSFGTDKLDKGATYEFRVQAVNENGVGHRAVKTLDIPDGVPPAPQNVVVSRTSWKTIQVTWNEPKVPVSGYRVSYNQFDVENLESWPSIDIGPYTVAEITGLEKQSYAIRVAAKSLDGRFGNASAAVLANVPTRPERDDIVTNFRVTLRTSTTINLAWDPPKQIGINNYLLEIAGMKFHRVKGQVNKQKEPPIQPINIPGQSTTFVVPNLKPKARYTFNITSLFRNGKRGPEQYLMAETRLEAPSKVDRPEIEKIEKGNIKFSLRPASEVNGGISHYYLIVVPILNSTVLRRPQDYQFDELFDDPLPPTFSASKPYIAAKFSSNRRLPSLFTLGDGDEYEGFTNRPLNKDWRYRVFLRAHTVEQDLYTTSDYSAPITLGPYIRQLPRPIAPSPGDTDTVDQASPNVPNSKSLMIIMIVAPVCAGVALIIIGCILLVWYMRRKSHRKSKTPEPLPGKVFVDVPPHPSDPVELRRQHYQTPGMISHPPIPVHMLADHIDNLKASDNMRFSQEYESIEPGQQFTWDNSNYEINKPKNRYANVIAYDHSRVILQPIDGIPGSDYINANYMDGYRKQNAYIATQGPLPETFGDFWRGVWEQRSNTIVMMTKLEERSRIKCDQYWPHRGGETYGIMQVLLVDVTELSTYTIRTFHVSRYGYPEKREVRQFQFTAWPDHGVPDHPTPLLMFMKRVKACNPQDAGPMIVHCSAGVGRTGAFIVIDAMLERVKHEKTVDIYGHVTCLRAQRNYMVQTEDQYIFIHDALLEAVTCGNTEIPARNLSAHIQKLLQPEPGETSTGMELEFKRLANMKASPNRFISANLPVNKFKNRLVNILPYESTRVSLHPIRGVDGSDYINASFIDGYRYRQAYVATQGPLAETAEDFWRMLWEHNSTIIVMLTKLREMGREKCHQYWPSERSARYQYFVVDPMAEYDMPSYMLREFKVTDARDGQSRTIRQFQFTDWPEQGVPKSGEGFIDFIGQVHKTKEQFGQEGPICVHCSAGVGRTGVFITLSIVLERMRYEGVVDMFQTVKMLRTQRPAMVQTEDQYQFCYRAALEYLGSFDHYAT</sequence>
<comment type="subcellular location">
    <subcellularLocation>
        <location evidence="1">Membrane</location>
        <topology evidence="1">Single-pass type I membrane protein</topology>
    </subcellularLocation>
</comment>
<dbReference type="EC" id="3.1.3.48" evidence="3"/>
<dbReference type="Pfam" id="PF00102">
    <property type="entry name" value="Y_phosphatase"/>
    <property type="match status" value="2"/>
</dbReference>
<dbReference type="SUPFAM" id="SSF48726">
    <property type="entry name" value="Immunoglobulin"/>
    <property type="match status" value="3"/>
</dbReference>
<dbReference type="FunFam" id="2.60.40.10:FF:000010">
    <property type="entry name" value="receptor-type tyrosine-protein phosphatase delta isoform X1"/>
    <property type="match status" value="1"/>
</dbReference>
<dbReference type="PANTHER" id="PTHR46957">
    <property type="entry name" value="CYTOKINE RECEPTOR"/>
    <property type="match status" value="1"/>
</dbReference>
<dbReference type="InterPro" id="IPR003599">
    <property type="entry name" value="Ig_sub"/>
</dbReference>
<dbReference type="GO" id="GO:0004725">
    <property type="term" value="F:protein tyrosine phosphatase activity"/>
    <property type="evidence" value="ECO:0007669"/>
    <property type="project" value="UniProtKB-EC"/>
</dbReference>